<sequence>MPPSWARSDGLAAGIVALAALAGIALWPQLPAEVAIHVSASGTPDTYVPKAVGVLLVPAIMIATLLVLRVALYVDPPSNPRTGPVAVLATMGFLAAVHLLVLVWNAGYPVPLDGLLVGSIVFGALLCGYAIWRERLSPR</sequence>
<evidence type="ECO:0000313" key="3">
    <source>
        <dbReference type="EMBL" id="MBX0304500.1"/>
    </source>
</evidence>
<feature type="domain" description="DUF1648" evidence="2">
    <location>
        <begin position="15"/>
        <end position="62"/>
    </location>
</feature>
<dbReference type="PANTHER" id="PTHR37810">
    <property type="entry name" value="IMMUNITY PROTEIN SDPI"/>
    <property type="match status" value="1"/>
</dbReference>
<keyword evidence="1" id="KW-1133">Transmembrane helix</keyword>
<dbReference type="AlphaFoldDB" id="A0A8J7YEA7"/>
<evidence type="ECO:0000313" key="4">
    <source>
        <dbReference type="Proteomes" id="UP000783863"/>
    </source>
</evidence>
<dbReference type="GO" id="GO:0009636">
    <property type="term" value="P:response to toxic substance"/>
    <property type="evidence" value="ECO:0007669"/>
    <property type="project" value="TreeGrafter"/>
</dbReference>
<keyword evidence="1" id="KW-0812">Transmembrane</keyword>
<comment type="caution">
    <text evidence="3">The sequence shown here is derived from an EMBL/GenBank/DDBJ whole genome shotgun (WGS) entry which is preliminary data.</text>
</comment>
<dbReference type="RefSeq" id="WP_220588715.1">
    <property type="nucleotide sequence ID" value="NZ_RKLQ01000002.1"/>
</dbReference>
<dbReference type="Proteomes" id="UP000783863">
    <property type="component" value="Unassembled WGS sequence"/>
</dbReference>
<reference evidence="3" key="1">
    <citation type="submission" date="2021-06" db="EMBL/GenBank/DDBJ databases">
        <title>Halomicroarcula sp. F24A a new haloarchaeum isolated from saline soil.</title>
        <authorList>
            <person name="Duran-Viseras A."/>
            <person name="Sanchez-Porro C."/>
            <person name="Ventosa A."/>
        </authorList>
    </citation>
    <scope>NUCLEOTIDE SEQUENCE</scope>
    <source>
        <strain evidence="3">F24A</strain>
    </source>
</reference>
<dbReference type="PANTHER" id="PTHR37810:SF5">
    <property type="entry name" value="IMMUNITY PROTEIN SDPI"/>
    <property type="match status" value="1"/>
</dbReference>
<feature type="transmembrane region" description="Helical" evidence="1">
    <location>
        <begin position="86"/>
        <end position="108"/>
    </location>
</feature>
<keyword evidence="4" id="KW-1185">Reference proteome</keyword>
<gene>
    <name evidence="3" type="ORF">EGD98_12540</name>
</gene>
<organism evidence="3 4">
    <name type="scientific">Haloarcula salinisoli</name>
    <dbReference type="NCBI Taxonomy" id="2487746"/>
    <lineage>
        <taxon>Archaea</taxon>
        <taxon>Methanobacteriati</taxon>
        <taxon>Methanobacteriota</taxon>
        <taxon>Stenosarchaea group</taxon>
        <taxon>Halobacteria</taxon>
        <taxon>Halobacteriales</taxon>
        <taxon>Haloarculaceae</taxon>
        <taxon>Haloarcula</taxon>
    </lineage>
</organism>
<feature type="transmembrane region" description="Helical" evidence="1">
    <location>
        <begin position="114"/>
        <end position="132"/>
    </location>
</feature>
<evidence type="ECO:0000259" key="2">
    <source>
        <dbReference type="Pfam" id="PF07853"/>
    </source>
</evidence>
<name>A0A8J7YEA7_9EURY</name>
<dbReference type="Pfam" id="PF07853">
    <property type="entry name" value="DUF1648"/>
    <property type="match status" value="1"/>
</dbReference>
<evidence type="ECO:0000256" key="1">
    <source>
        <dbReference type="SAM" id="Phobius"/>
    </source>
</evidence>
<keyword evidence="1" id="KW-0472">Membrane</keyword>
<proteinExistence type="predicted"/>
<dbReference type="InterPro" id="IPR012867">
    <property type="entry name" value="DUF1648"/>
</dbReference>
<dbReference type="EMBL" id="RKLQ01000002">
    <property type="protein sequence ID" value="MBX0304500.1"/>
    <property type="molecule type" value="Genomic_DNA"/>
</dbReference>
<accession>A0A8J7YEA7</accession>
<protein>
    <submittedName>
        <fullName evidence="3">DUF1648 domain-containing protein</fullName>
    </submittedName>
</protein>
<feature type="transmembrane region" description="Helical" evidence="1">
    <location>
        <begin position="55"/>
        <end position="74"/>
    </location>
</feature>